<reference evidence="3" key="1">
    <citation type="submission" date="2003-08" db="EMBL/GenBank/DDBJ databases">
        <authorList>
            <person name="Birren B."/>
            <person name="Nusbaum C."/>
            <person name="Abebe A."/>
            <person name="Abouelleil A."/>
            <person name="Adekoya E."/>
            <person name="Ait-zahra M."/>
            <person name="Allen N."/>
            <person name="Allen T."/>
            <person name="An P."/>
            <person name="Anderson M."/>
            <person name="Anderson S."/>
            <person name="Arachchi H."/>
            <person name="Armbruster J."/>
            <person name="Bachantsang P."/>
            <person name="Baldwin J."/>
            <person name="Barry A."/>
            <person name="Bayul T."/>
            <person name="Blitshsteyn B."/>
            <person name="Bloom T."/>
            <person name="Blye J."/>
            <person name="Boguslavskiy L."/>
            <person name="Borowsky M."/>
            <person name="Boukhgalter B."/>
            <person name="Brunache A."/>
            <person name="Butler J."/>
            <person name="Calixte N."/>
            <person name="Calvo S."/>
            <person name="Camarata J."/>
            <person name="Campo K."/>
            <person name="Chang J."/>
            <person name="Cheshatsang Y."/>
            <person name="Citroen M."/>
            <person name="Collymore A."/>
            <person name="Considine T."/>
            <person name="Cook A."/>
            <person name="Cooke P."/>
            <person name="Corum B."/>
            <person name="Cuomo C."/>
            <person name="David R."/>
            <person name="Dawoe T."/>
            <person name="Degray S."/>
            <person name="Dodge S."/>
            <person name="Dooley K."/>
            <person name="Dorje P."/>
            <person name="Dorjee K."/>
            <person name="Dorris L."/>
            <person name="Duffey N."/>
            <person name="Dupes A."/>
            <person name="Elkins T."/>
            <person name="Engels R."/>
            <person name="Erickson J."/>
            <person name="Farina A."/>
            <person name="Faro S."/>
            <person name="Ferreira P."/>
            <person name="Fischer H."/>
            <person name="Fitzgerald M."/>
            <person name="Foley K."/>
            <person name="Gage D."/>
            <person name="Galagan J."/>
            <person name="Gearin G."/>
            <person name="Gnerre S."/>
            <person name="Gnirke A."/>
            <person name="Goyette A."/>
            <person name="Graham J."/>
            <person name="Grandbois E."/>
            <person name="Gyaltsen K."/>
            <person name="Hafez N."/>
            <person name="Hagopian D."/>
            <person name="Hagos B."/>
            <person name="Hall J."/>
            <person name="Hatcher B."/>
            <person name="Heller A."/>
            <person name="Higgins H."/>
            <person name="Honan T."/>
            <person name="Horn A."/>
            <person name="Houde N."/>
            <person name="Hughes L."/>
            <person name="Hulme W."/>
            <person name="Husby E."/>
            <person name="Iliev I."/>
            <person name="Jaffe D."/>
            <person name="Jones C."/>
            <person name="Kamal M."/>
            <person name="Kamat A."/>
            <person name="Kamvysselis M."/>
            <person name="Karlsson E."/>
            <person name="Kells C."/>
            <person name="Kieu A."/>
            <person name="Kisner P."/>
            <person name="Kodira C."/>
            <person name="Kulbokas E."/>
            <person name="Labutti K."/>
            <person name="Lama D."/>
            <person name="Landers T."/>
            <person name="Leger J."/>
            <person name="Levine S."/>
            <person name="Lewis D."/>
            <person name="Lewis T."/>
            <person name="Lindblad-toh K."/>
            <person name="Liu X."/>
            <person name="Lokyitsang T."/>
            <person name="Lokyitsang Y."/>
            <person name="Lucien O."/>
            <person name="Lui A."/>
            <person name="Ma L.J."/>
            <person name="Mabbitt R."/>
            <person name="Macdonald J."/>
            <person name="Maclean C."/>
            <person name="Major J."/>
            <person name="Manning J."/>
            <person name="Marabella R."/>
            <person name="Maru K."/>
            <person name="Matthews C."/>
            <person name="Mauceli E."/>
            <person name="Mccarthy M."/>
            <person name="Mcdonough S."/>
            <person name="Mcghee T."/>
            <person name="Meldrim J."/>
            <person name="Meneus L."/>
            <person name="Mesirov J."/>
            <person name="Mihalev A."/>
            <person name="Mihova T."/>
            <person name="Mikkelsen T."/>
            <person name="Mlenga V."/>
            <person name="Moru K."/>
            <person name="Mozes J."/>
            <person name="Mulrain L."/>
            <person name="Munson G."/>
            <person name="Naylor J."/>
            <person name="Newes C."/>
            <person name="Nguyen C."/>
            <person name="Nguyen N."/>
            <person name="Nguyen T."/>
            <person name="Nicol R."/>
            <person name="Nielsen C."/>
            <person name="Nizzari M."/>
            <person name="Norbu C."/>
            <person name="Norbu N."/>
            <person name="O'donnell P."/>
            <person name="Okoawo O."/>
            <person name="O'leary S."/>
            <person name="Omotosho B."/>
            <person name="O'neill K."/>
            <person name="Osman S."/>
            <person name="Parker S."/>
            <person name="Perrin D."/>
            <person name="Phunkhang P."/>
            <person name="Piqani B."/>
            <person name="Purcell S."/>
            <person name="Rachupka T."/>
            <person name="Ramasamy U."/>
            <person name="Rameau R."/>
            <person name="Ray V."/>
            <person name="Raymond C."/>
            <person name="Retta R."/>
            <person name="Richardson S."/>
            <person name="Rise C."/>
            <person name="Rodriguez J."/>
            <person name="Rogers J."/>
            <person name="Rogov P."/>
            <person name="Rutman M."/>
            <person name="Schupbach R."/>
            <person name="Seaman C."/>
            <person name="Settipalli S."/>
            <person name="Sharpe T."/>
            <person name="Sheridan J."/>
            <person name="Sherpa N."/>
            <person name="Shi J."/>
            <person name="Smirnov S."/>
            <person name="Smith C."/>
            <person name="Sougnez C."/>
            <person name="Spencer B."/>
            <person name="Stalker J."/>
            <person name="Stange-thomann N."/>
            <person name="Stavropoulos S."/>
            <person name="Stetson K."/>
            <person name="Stone C."/>
            <person name="Stone S."/>
            <person name="Stubbs M."/>
            <person name="Talamas J."/>
            <person name="Tchuinga P."/>
            <person name="Tenzing P."/>
            <person name="Tesfaye S."/>
            <person name="Theodore J."/>
            <person name="Thoulutsang Y."/>
            <person name="Topham K."/>
            <person name="Towey S."/>
            <person name="Tsamla T."/>
            <person name="Tsomo N."/>
            <person name="Vallee D."/>
            <person name="Vassiliev H."/>
            <person name="Venkataraman V."/>
            <person name="Vinson J."/>
            <person name="Vo A."/>
            <person name="Wade C."/>
            <person name="Wang S."/>
            <person name="Wangchuk T."/>
            <person name="Wangdi T."/>
            <person name="Whittaker C."/>
            <person name="Wilkinson J."/>
            <person name="Wu Y."/>
            <person name="Wyman D."/>
            <person name="Yadav S."/>
            <person name="Yang S."/>
            <person name="Yang X."/>
            <person name="Yeager S."/>
            <person name="Yee E."/>
            <person name="Young G."/>
            <person name="Zainoun J."/>
            <person name="Zembeck L."/>
            <person name="Zimmer A."/>
            <person name="Zody M."/>
            <person name="Lander E."/>
        </authorList>
    </citation>
    <scope>NUCLEOTIDE SEQUENCE [LARGE SCALE GENOMIC DNA]</scope>
</reference>
<reference evidence="2" key="2">
    <citation type="submission" date="2025-08" db="UniProtKB">
        <authorList>
            <consortium name="Ensembl"/>
        </authorList>
    </citation>
    <scope>IDENTIFICATION</scope>
</reference>
<feature type="region of interest" description="Disordered" evidence="1">
    <location>
        <begin position="54"/>
        <end position="73"/>
    </location>
</feature>
<feature type="region of interest" description="Disordered" evidence="1">
    <location>
        <begin position="1"/>
        <end position="49"/>
    </location>
</feature>
<keyword evidence="3" id="KW-1185">Reference proteome</keyword>
<proteinExistence type="predicted"/>
<evidence type="ECO:0000313" key="2">
    <source>
        <dbReference type="Ensembl" id="ENSCSAVP00000013789.1"/>
    </source>
</evidence>
<accession>H2Z877</accession>
<evidence type="ECO:0000256" key="1">
    <source>
        <dbReference type="SAM" id="MobiDB-lite"/>
    </source>
</evidence>
<dbReference type="HOGENOM" id="CLU_1699457_0_0_1"/>
<name>H2Z877_CIOSA</name>
<protein>
    <submittedName>
        <fullName evidence="2">Uncharacterized protein</fullName>
    </submittedName>
</protein>
<dbReference type="InParanoid" id="H2Z877"/>
<dbReference type="Ensembl" id="ENSCSAVT00000013948.1">
    <property type="protein sequence ID" value="ENSCSAVP00000013789.1"/>
    <property type="gene ID" value="ENSCSAVG00000008091.1"/>
</dbReference>
<dbReference type="AlphaFoldDB" id="H2Z877"/>
<organism evidence="2 3">
    <name type="scientific">Ciona savignyi</name>
    <name type="common">Pacific transparent sea squirt</name>
    <dbReference type="NCBI Taxonomy" id="51511"/>
    <lineage>
        <taxon>Eukaryota</taxon>
        <taxon>Metazoa</taxon>
        <taxon>Chordata</taxon>
        <taxon>Tunicata</taxon>
        <taxon>Ascidiacea</taxon>
        <taxon>Phlebobranchia</taxon>
        <taxon>Cionidae</taxon>
        <taxon>Ciona</taxon>
    </lineage>
</organism>
<evidence type="ECO:0000313" key="3">
    <source>
        <dbReference type="Proteomes" id="UP000007875"/>
    </source>
</evidence>
<sequence length="155" mass="16783">KSLTDHPSLLRKPGRSRRRRETLVYTSGAYDSSSDHADVDSDSGYYSPKHRLVHAKSGGTSTHGLNARNEKDSVPQVIYITPSNVSAHGPMFQVHPSSATNHLFHNSLSPHVTPPPTSLLGYGQPGPPIIFSPPPNPMLANRPSPGFPLHPSLIQ</sequence>
<dbReference type="Proteomes" id="UP000007875">
    <property type="component" value="Unassembled WGS sequence"/>
</dbReference>
<reference evidence="2" key="3">
    <citation type="submission" date="2025-09" db="UniProtKB">
        <authorList>
            <consortium name="Ensembl"/>
        </authorList>
    </citation>
    <scope>IDENTIFICATION</scope>
</reference>